<sequence>MNQEERELKLQTTLANELARAEGADSDELQANRKAALDYYKGLLPKPPMDAEGKAIQGRSHDVSMDVSDMINADLALIVPMISTDAVVDFEPNGEEDEPQAAGESMACNKVIIEDNQGFIQIQTAVKDGLLQRNGVMKVEVDDSESVQQMDLPPDLEPAQLAALREPRAPGETREISKGVLTVTRLQRRFVTRAVPIENISYAAGHVGPLQDIRFFAEQISYTRSELVEMGLDKDKVESLPPWGDWDNSVSQARNATHQDSHDAETRDQDQIECHECYQLIDLDGDGISERYRCLIANRQTLLDFEPADLLPYSMGSPFINPHRITGESLFDHLKATQDVKTKLLRQYNDNIAVINNGRYAYDPDQTYEEDVLTPRAGGGIRSRNPTTSVVPIGIPDVTTGILAALNYQDKIRTERGGAALEMLSADAQLVGETAHGIERQMAMREAMVSMIAKNLAETLIRGIYTLTHEYMRRFATEPVMVRMQGQHVPMDPRRWPSRTRCNVTVGLSPGQRGSIQNILAQSLQLQMAAIGQGGNGILADATTFYRTAIAWQRMAGVDNPERLWIDPMSPRAQQAQQGQQQAQQAASEEERSERQKAWMLEQAKLAEDARQHDDEIGHKYYESDMKAEIEEAKIAGQGTIDLERERMKIDAQERNQQAGSGAASNEGGTS</sequence>
<evidence type="ECO:0000313" key="2">
    <source>
        <dbReference type="EMBL" id="QDY70121.1"/>
    </source>
</evidence>
<feature type="region of interest" description="Disordered" evidence="1">
    <location>
        <begin position="243"/>
        <end position="269"/>
    </location>
</feature>
<feature type="compositionally biased region" description="Basic and acidic residues" evidence="1">
    <location>
        <begin position="642"/>
        <end position="654"/>
    </location>
</feature>
<dbReference type="AlphaFoldDB" id="A0A5B8IYY6"/>
<proteinExistence type="predicted"/>
<reference evidence="2 3" key="1">
    <citation type="submission" date="2019-07" db="EMBL/GenBank/DDBJ databases">
        <title>Litoreibacter alkalisoli sp. nov., isolated from saline-alkaline soil.</title>
        <authorList>
            <person name="Wang S."/>
            <person name="Xu L."/>
            <person name="Xing Y.-T."/>
            <person name="Sun J.-Q."/>
        </authorList>
    </citation>
    <scope>NUCLEOTIDE SEQUENCE [LARGE SCALE GENOMIC DNA]</scope>
    <source>
        <strain evidence="2 3">LN3S51</strain>
    </source>
</reference>
<organism evidence="2 3">
    <name type="scientific">Qingshengfaniella alkalisoli</name>
    <dbReference type="NCBI Taxonomy" id="2599296"/>
    <lineage>
        <taxon>Bacteria</taxon>
        <taxon>Pseudomonadati</taxon>
        <taxon>Pseudomonadota</taxon>
        <taxon>Alphaproteobacteria</taxon>
        <taxon>Rhodobacterales</taxon>
        <taxon>Paracoccaceae</taxon>
        <taxon>Qingshengfaniella</taxon>
    </lineage>
</organism>
<dbReference type="Pfam" id="PF23899">
    <property type="entry name" value="SU10_portal"/>
    <property type="match status" value="1"/>
</dbReference>
<protein>
    <recommendedName>
        <fullName evidence="4">Phage portal protein</fullName>
    </recommendedName>
</protein>
<feature type="compositionally biased region" description="Low complexity" evidence="1">
    <location>
        <begin position="573"/>
        <end position="587"/>
    </location>
</feature>
<accession>A0A5B8IYY6</accession>
<dbReference type="KEGG" id="lit:FPZ52_11145"/>
<dbReference type="Proteomes" id="UP000318483">
    <property type="component" value="Chromosome"/>
</dbReference>
<feature type="compositionally biased region" description="Basic and acidic residues" evidence="1">
    <location>
        <begin position="257"/>
        <end position="269"/>
    </location>
</feature>
<dbReference type="OrthoDB" id="5464900at2"/>
<evidence type="ECO:0008006" key="4">
    <source>
        <dbReference type="Google" id="ProtNLM"/>
    </source>
</evidence>
<evidence type="ECO:0000313" key="3">
    <source>
        <dbReference type="Proteomes" id="UP000318483"/>
    </source>
</evidence>
<feature type="region of interest" description="Disordered" evidence="1">
    <location>
        <begin position="636"/>
        <end position="671"/>
    </location>
</feature>
<feature type="compositionally biased region" description="Polar residues" evidence="1">
    <location>
        <begin position="655"/>
        <end position="671"/>
    </location>
</feature>
<dbReference type="InterPro" id="IPR056909">
    <property type="entry name" value="SU10_portal"/>
</dbReference>
<evidence type="ECO:0000256" key="1">
    <source>
        <dbReference type="SAM" id="MobiDB-lite"/>
    </source>
</evidence>
<dbReference type="EMBL" id="CP042261">
    <property type="protein sequence ID" value="QDY70121.1"/>
    <property type="molecule type" value="Genomic_DNA"/>
</dbReference>
<gene>
    <name evidence="2" type="ORF">FPZ52_11145</name>
</gene>
<dbReference type="RefSeq" id="WP_146365514.1">
    <property type="nucleotide sequence ID" value="NZ_CP042261.1"/>
</dbReference>
<feature type="region of interest" description="Disordered" evidence="1">
    <location>
        <begin position="571"/>
        <end position="595"/>
    </location>
</feature>
<name>A0A5B8IYY6_9RHOB</name>
<keyword evidence="3" id="KW-1185">Reference proteome</keyword>